<evidence type="ECO:0000256" key="6">
    <source>
        <dbReference type="ARBA" id="ARBA00022884"/>
    </source>
</evidence>
<comment type="catalytic activity">
    <reaction evidence="8 9">
        <text>S-sulfanyl-L-cysteinyl-[protein] + uridine(34) in tRNA + AH2 + ATP = 2-thiouridine(34) in tRNA + L-cysteinyl-[protein] + A + AMP + diphosphate + H(+)</text>
        <dbReference type="Rhea" id="RHEA:47032"/>
        <dbReference type="Rhea" id="RHEA-COMP:10131"/>
        <dbReference type="Rhea" id="RHEA-COMP:11726"/>
        <dbReference type="Rhea" id="RHEA-COMP:11727"/>
        <dbReference type="Rhea" id="RHEA-COMP:11728"/>
        <dbReference type="ChEBI" id="CHEBI:13193"/>
        <dbReference type="ChEBI" id="CHEBI:15378"/>
        <dbReference type="ChEBI" id="CHEBI:17499"/>
        <dbReference type="ChEBI" id="CHEBI:29950"/>
        <dbReference type="ChEBI" id="CHEBI:30616"/>
        <dbReference type="ChEBI" id="CHEBI:33019"/>
        <dbReference type="ChEBI" id="CHEBI:61963"/>
        <dbReference type="ChEBI" id="CHEBI:65315"/>
        <dbReference type="ChEBI" id="CHEBI:87170"/>
        <dbReference type="ChEBI" id="CHEBI:456215"/>
        <dbReference type="EC" id="2.8.1.13"/>
    </reaction>
</comment>
<dbReference type="Gene3D" id="2.40.30.10">
    <property type="entry name" value="Translation factors"/>
    <property type="match status" value="1"/>
</dbReference>
<dbReference type="InterPro" id="IPR023382">
    <property type="entry name" value="MnmA-like_central_sf"/>
</dbReference>
<comment type="subcellular location">
    <subcellularLocation>
        <location evidence="9">Cytoplasm</location>
    </subcellularLocation>
</comment>
<feature type="domain" description="tRNA-specific 2-thiouridylase MnmA-like C-terminal" evidence="10">
    <location>
        <begin position="292"/>
        <end position="364"/>
    </location>
</feature>
<dbReference type="Pfam" id="PF03054">
    <property type="entry name" value="tRNA_Me_trans"/>
    <property type="match status" value="1"/>
</dbReference>
<dbReference type="SUPFAM" id="SSF52402">
    <property type="entry name" value="Adenine nucleotide alpha hydrolases-like"/>
    <property type="match status" value="1"/>
</dbReference>
<feature type="active site" description="Nucleophile" evidence="9">
    <location>
        <position position="109"/>
    </location>
</feature>
<keyword evidence="9" id="KW-0963">Cytoplasm</keyword>
<dbReference type="InterPro" id="IPR046885">
    <property type="entry name" value="MnmA-like_C"/>
</dbReference>
<dbReference type="HAMAP" id="MF_00144">
    <property type="entry name" value="tRNA_thiouridyl_MnmA"/>
    <property type="match status" value="1"/>
</dbReference>
<evidence type="ECO:0000256" key="1">
    <source>
        <dbReference type="ARBA" id="ARBA00022555"/>
    </source>
</evidence>
<dbReference type="NCBIfam" id="NF001138">
    <property type="entry name" value="PRK00143.1"/>
    <property type="match status" value="1"/>
</dbReference>
<feature type="active site" description="Cysteine persulfide intermediate" evidence="9">
    <location>
        <position position="206"/>
    </location>
</feature>
<keyword evidence="6 9" id="KW-0694">RNA-binding</keyword>
<comment type="similarity">
    <text evidence="9">Belongs to the MnmA/TRMU family.</text>
</comment>
<dbReference type="PANTHER" id="PTHR11933">
    <property type="entry name" value="TRNA 5-METHYLAMINOMETHYL-2-THIOURIDYLATE -METHYLTRANSFERASE"/>
    <property type="match status" value="1"/>
</dbReference>
<dbReference type="Pfam" id="PF20258">
    <property type="entry name" value="tRNA_Me_trans_C"/>
    <property type="match status" value="1"/>
</dbReference>
<dbReference type="Proteomes" id="UP000317366">
    <property type="component" value="Unassembled WGS sequence"/>
</dbReference>
<sequence length="370" mass="40184">MMNFIPENPSTILVAMSGGVDSSVAAAVLAEHGHTVIGVTMKLWCYAEGPSPSRGCCTLEAIDDARAVARRMGFTHYVLNLERDFREHVIEDFVGEYLSGRTPNPCVQCNNWLKFGELMRRAESFGCDYVATGHYARRGFDGEGRATLHRAVDPAKDQSYVLWGLTQPTLRRSLFPLGHLTKAEVREKARALSLSVADKRESQDICFVEGKTYLEFLKQRFPERLASAKRGEVLDRSGRALGTHDGVHSFTIGQRRGLKVAAGERVYVSAIDASTGTVTVDREEALLKRSARLARVSYTAGSPPPGPVELSGKIRYLHTPSPAVLTPAGAGSATVTFAAPQRAMTPGQSLVLYDGDRVAAGGIIEEATTE</sequence>
<organism evidence="12 13">
    <name type="scientific">Eiseniibacteriota bacterium</name>
    <dbReference type="NCBI Taxonomy" id="2212470"/>
    <lineage>
        <taxon>Bacteria</taxon>
        <taxon>Candidatus Eiseniibacteriota</taxon>
    </lineage>
</organism>
<dbReference type="EC" id="2.8.1.13" evidence="9"/>
<feature type="binding site" evidence="9">
    <location>
        <position position="133"/>
    </location>
    <ligand>
        <name>ATP</name>
        <dbReference type="ChEBI" id="CHEBI:30616"/>
    </ligand>
</feature>
<name>A0A538TBT5_UNCEI</name>
<comment type="function">
    <text evidence="9">Catalyzes the 2-thiolation of uridine at the wobble position (U34) of tRNA, leading to the formation of s(2)U34.</text>
</comment>
<evidence type="ECO:0000256" key="3">
    <source>
        <dbReference type="ARBA" id="ARBA00022694"/>
    </source>
</evidence>
<dbReference type="InterPro" id="IPR004506">
    <property type="entry name" value="MnmA-like"/>
</dbReference>
<dbReference type="GO" id="GO:0002143">
    <property type="term" value="P:tRNA wobble position uridine thiolation"/>
    <property type="evidence" value="ECO:0007669"/>
    <property type="project" value="TreeGrafter"/>
</dbReference>
<evidence type="ECO:0000256" key="9">
    <source>
        <dbReference type="HAMAP-Rule" id="MF_00144"/>
    </source>
</evidence>
<accession>A0A538TBT5</accession>
<keyword evidence="1 9" id="KW-0820">tRNA-binding</keyword>
<evidence type="ECO:0000256" key="4">
    <source>
        <dbReference type="ARBA" id="ARBA00022741"/>
    </source>
</evidence>
<feature type="site" description="Interaction with tRNA" evidence="9">
    <location>
        <position position="134"/>
    </location>
</feature>
<dbReference type="InterPro" id="IPR014729">
    <property type="entry name" value="Rossmann-like_a/b/a_fold"/>
</dbReference>
<dbReference type="GO" id="GO:0103016">
    <property type="term" value="F:tRNA-uridine 2-sulfurtransferase activity"/>
    <property type="evidence" value="ECO:0007669"/>
    <property type="project" value="UniProtKB-EC"/>
</dbReference>
<reference evidence="12 13" key="1">
    <citation type="journal article" date="2019" name="Nat. Microbiol.">
        <title>Mediterranean grassland soil C-N compound turnover is dependent on rainfall and depth, and is mediated by genomically divergent microorganisms.</title>
        <authorList>
            <person name="Diamond S."/>
            <person name="Andeer P.F."/>
            <person name="Li Z."/>
            <person name="Crits-Christoph A."/>
            <person name="Burstein D."/>
            <person name="Anantharaman K."/>
            <person name="Lane K.R."/>
            <person name="Thomas B.C."/>
            <person name="Pan C."/>
            <person name="Northen T.R."/>
            <person name="Banfield J.F."/>
        </authorList>
    </citation>
    <scope>NUCLEOTIDE SEQUENCE [LARGE SCALE GENOMIC DNA]</scope>
    <source>
        <strain evidence="12">WS_7</strain>
    </source>
</reference>
<feature type="binding site" evidence="9">
    <location>
        <position position="41"/>
    </location>
    <ligand>
        <name>ATP</name>
        <dbReference type="ChEBI" id="CHEBI:30616"/>
    </ligand>
</feature>
<dbReference type="PANTHER" id="PTHR11933:SF5">
    <property type="entry name" value="MITOCHONDRIAL TRNA-SPECIFIC 2-THIOURIDYLASE 1"/>
    <property type="match status" value="1"/>
</dbReference>
<keyword evidence="4 9" id="KW-0547">Nucleotide-binding</keyword>
<dbReference type="AlphaFoldDB" id="A0A538TBT5"/>
<feature type="domain" description="tRNA-specific 2-thiouridylase MnmA-like central" evidence="11">
    <location>
        <begin position="224"/>
        <end position="280"/>
    </location>
</feature>
<dbReference type="Gene3D" id="3.40.50.620">
    <property type="entry name" value="HUPs"/>
    <property type="match status" value="1"/>
</dbReference>
<evidence type="ECO:0000256" key="7">
    <source>
        <dbReference type="ARBA" id="ARBA00023157"/>
    </source>
</evidence>
<feature type="binding site" evidence="9">
    <location>
        <begin position="15"/>
        <end position="22"/>
    </location>
    <ligand>
        <name>ATP</name>
        <dbReference type="ChEBI" id="CHEBI:30616"/>
    </ligand>
</feature>
<evidence type="ECO:0000256" key="8">
    <source>
        <dbReference type="ARBA" id="ARBA00051542"/>
    </source>
</evidence>
<evidence type="ECO:0000313" key="12">
    <source>
        <dbReference type="EMBL" id="TMQ61101.1"/>
    </source>
</evidence>
<dbReference type="NCBIfam" id="TIGR00420">
    <property type="entry name" value="trmU"/>
    <property type="match status" value="1"/>
</dbReference>
<dbReference type="GO" id="GO:0000049">
    <property type="term" value="F:tRNA binding"/>
    <property type="evidence" value="ECO:0007669"/>
    <property type="project" value="UniProtKB-KW"/>
</dbReference>
<feature type="region of interest" description="Interaction with tRNA" evidence="9">
    <location>
        <begin position="315"/>
        <end position="316"/>
    </location>
</feature>
<keyword evidence="7 9" id="KW-1015">Disulfide bond</keyword>
<keyword evidence="2 9" id="KW-0808">Transferase</keyword>
<dbReference type="Gene3D" id="2.30.30.280">
    <property type="entry name" value="Adenine nucleotide alpha hydrolases-like domains"/>
    <property type="match status" value="1"/>
</dbReference>
<dbReference type="InterPro" id="IPR046884">
    <property type="entry name" value="MnmA-like_central"/>
</dbReference>
<dbReference type="CDD" id="cd01998">
    <property type="entry name" value="MnmA_TRMU-like"/>
    <property type="match status" value="1"/>
</dbReference>
<dbReference type="GO" id="GO:0005737">
    <property type="term" value="C:cytoplasm"/>
    <property type="evidence" value="ECO:0007669"/>
    <property type="project" value="UniProtKB-SubCell"/>
</dbReference>
<dbReference type="Pfam" id="PF20259">
    <property type="entry name" value="tRNA_Me_trans_M"/>
    <property type="match status" value="1"/>
</dbReference>
<evidence type="ECO:0000259" key="11">
    <source>
        <dbReference type="Pfam" id="PF20259"/>
    </source>
</evidence>
<keyword evidence="5 9" id="KW-0067">ATP-binding</keyword>
<protein>
    <recommendedName>
        <fullName evidence="9">tRNA-specific 2-thiouridylase MnmA</fullName>
        <ecNumber evidence="9">2.8.1.13</ecNumber>
    </recommendedName>
</protein>
<comment type="caution">
    <text evidence="12">The sequence shown here is derived from an EMBL/GenBank/DDBJ whole genome shotgun (WGS) entry which is preliminary data.</text>
</comment>
<evidence type="ECO:0000259" key="10">
    <source>
        <dbReference type="Pfam" id="PF20258"/>
    </source>
</evidence>
<dbReference type="GO" id="GO:0005524">
    <property type="term" value="F:ATP binding"/>
    <property type="evidence" value="ECO:0007669"/>
    <property type="project" value="UniProtKB-KW"/>
</dbReference>
<gene>
    <name evidence="9 12" type="primary">mnmA</name>
    <name evidence="12" type="ORF">E6K77_11160</name>
</gene>
<dbReference type="EMBL" id="VBOX01000114">
    <property type="protein sequence ID" value="TMQ61101.1"/>
    <property type="molecule type" value="Genomic_DNA"/>
</dbReference>
<proteinExistence type="inferred from homology"/>
<evidence type="ECO:0000313" key="13">
    <source>
        <dbReference type="Proteomes" id="UP000317366"/>
    </source>
</evidence>
<feature type="site" description="Interaction with tRNA" evidence="9">
    <location>
        <position position="348"/>
    </location>
</feature>
<feature type="region of interest" description="Interaction with tRNA" evidence="9">
    <location>
        <begin position="156"/>
        <end position="158"/>
    </location>
</feature>
<evidence type="ECO:0000256" key="2">
    <source>
        <dbReference type="ARBA" id="ARBA00022679"/>
    </source>
</evidence>
<feature type="disulfide bond" description="Alternate" evidence="9">
    <location>
        <begin position="109"/>
        <end position="206"/>
    </location>
</feature>
<comment type="caution">
    <text evidence="9">Lacks conserved residue(s) required for the propagation of feature annotation.</text>
</comment>
<dbReference type="FunFam" id="3.40.50.620:FF:000115">
    <property type="entry name" value="tRNA-specific 2-thiouridylase MnmA"/>
    <property type="match status" value="1"/>
</dbReference>
<keyword evidence="3 9" id="KW-0819">tRNA processing</keyword>
<evidence type="ECO:0000256" key="5">
    <source>
        <dbReference type="ARBA" id="ARBA00022840"/>
    </source>
</evidence>